<evidence type="ECO:0000256" key="6">
    <source>
        <dbReference type="RuleBase" id="RU004057"/>
    </source>
</evidence>
<keyword evidence="3 7" id="KW-0812">Transmembrane</keyword>
<dbReference type="GO" id="GO:0017038">
    <property type="term" value="P:protein import"/>
    <property type="evidence" value="ECO:0007669"/>
    <property type="project" value="TreeGrafter"/>
</dbReference>
<dbReference type="AlphaFoldDB" id="A0A8J7MBP0"/>
<organism evidence="9 10">
    <name type="scientific">Persicirhabdus sediminis</name>
    <dbReference type="NCBI Taxonomy" id="454144"/>
    <lineage>
        <taxon>Bacteria</taxon>
        <taxon>Pseudomonadati</taxon>
        <taxon>Verrucomicrobiota</taxon>
        <taxon>Verrucomicrobiia</taxon>
        <taxon>Verrucomicrobiales</taxon>
        <taxon>Verrucomicrobiaceae</taxon>
        <taxon>Persicirhabdus</taxon>
    </lineage>
</organism>
<evidence type="ECO:0000256" key="5">
    <source>
        <dbReference type="ARBA" id="ARBA00023136"/>
    </source>
</evidence>
<dbReference type="Proteomes" id="UP000624703">
    <property type="component" value="Unassembled WGS sequence"/>
</dbReference>
<comment type="similarity">
    <text evidence="6">Belongs to the exbB/tolQ family.</text>
</comment>
<dbReference type="InterPro" id="IPR002898">
    <property type="entry name" value="MotA_ExbB_proton_chnl"/>
</dbReference>
<reference evidence="9" key="1">
    <citation type="submission" date="2021-01" db="EMBL/GenBank/DDBJ databases">
        <title>Modified the classification status of verrucomicrobia.</title>
        <authorList>
            <person name="Feng X."/>
        </authorList>
    </citation>
    <scope>NUCLEOTIDE SEQUENCE</scope>
    <source>
        <strain evidence="9">_KCTC 22039</strain>
    </source>
</reference>
<dbReference type="InterPro" id="IPR050790">
    <property type="entry name" value="ExbB/TolQ_transport"/>
</dbReference>
<dbReference type="GO" id="GO:0005886">
    <property type="term" value="C:plasma membrane"/>
    <property type="evidence" value="ECO:0007669"/>
    <property type="project" value="UniProtKB-SubCell"/>
</dbReference>
<keyword evidence="6" id="KW-0653">Protein transport</keyword>
<dbReference type="Pfam" id="PF01618">
    <property type="entry name" value="MotA_ExbB"/>
    <property type="match status" value="1"/>
</dbReference>
<keyword evidence="2" id="KW-1003">Cell membrane</keyword>
<feature type="transmembrane region" description="Helical" evidence="7">
    <location>
        <begin position="82"/>
        <end position="105"/>
    </location>
</feature>
<keyword evidence="4 7" id="KW-1133">Transmembrane helix</keyword>
<protein>
    <submittedName>
        <fullName evidence="9">MotA/TolQ/ExbB proton channel family protein</fullName>
    </submittedName>
</protein>
<proteinExistence type="inferred from homology"/>
<feature type="transmembrane region" description="Helical" evidence="7">
    <location>
        <begin position="125"/>
        <end position="149"/>
    </location>
</feature>
<evidence type="ECO:0000313" key="10">
    <source>
        <dbReference type="Proteomes" id="UP000624703"/>
    </source>
</evidence>
<dbReference type="PANTHER" id="PTHR30625">
    <property type="entry name" value="PROTEIN TOLQ"/>
    <property type="match status" value="1"/>
</dbReference>
<keyword evidence="10" id="KW-1185">Reference proteome</keyword>
<sequence length="176" mass="19471">MFLNELKIMLEHGGFILWGLIALSLSVYMMLAVTWLGLIRVRRQIKAHRQELAEVDDIKQVERKFAMFELDELAWVQRRIPFIAVLSSVAPLLGLLGTVAGMLVMFSGLATSSQAQPIDKISAGISQALVTTQAGLLIAIPAAFLLAVLRKKTSETHDYLQQGLHMGLVEMKVKNS</sequence>
<evidence type="ECO:0000259" key="8">
    <source>
        <dbReference type="Pfam" id="PF01618"/>
    </source>
</evidence>
<evidence type="ECO:0000256" key="3">
    <source>
        <dbReference type="ARBA" id="ARBA00022692"/>
    </source>
</evidence>
<name>A0A8J7MBP0_9BACT</name>
<evidence type="ECO:0000256" key="2">
    <source>
        <dbReference type="ARBA" id="ARBA00022475"/>
    </source>
</evidence>
<keyword evidence="5 7" id="KW-0472">Membrane</keyword>
<evidence type="ECO:0000256" key="7">
    <source>
        <dbReference type="SAM" id="Phobius"/>
    </source>
</evidence>
<comment type="subcellular location">
    <subcellularLocation>
        <location evidence="1">Cell membrane</location>
        <topology evidence="1">Multi-pass membrane protein</topology>
    </subcellularLocation>
    <subcellularLocation>
        <location evidence="6">Membrane</location>
        <topology evidence="6">Multi-pass membrane protein</topology>
    </subcellularLocation>
</comment>
<evidence type="ECO:0000256" key="4">
    <source>
        <dbReference type="ARBA" id="ARBA00022989"/>
    </source>
</evidence>
<accession>A0A8J7MBP0</accession>
<keyword evidence="6" id="KW-0813">Transport</keyword>
<evidence type="ECO:0000256" key="1">
    <source>
        <dbReference type="ARBA" id="ARBA00004651"/>
    </source>
</evidence>
<dbReference type="RefSeq" id="WP_200310191.1">
    <property type="nucleotide sequence ID" value="NZ_JAENIM010000016.1"/>
</dbReference>
<dbReference type="PANTHER" id="PTHR30625:SF17">
    <property type="entry name" value="TOLQ-RELATED"/>
    <property type="match status" value="1"/>
</dbReference>
<feature type="domain" description="MotA/TolQ/ExbB proton channel" evidence="8">
    <location>
        <begin position="61"/>
        <end position="160"/>
    </location>
</feature>
<evidence type="ECO:0000313" key="9">
    <source>
        <dbReference type="EMBL" id="MBK1790152.1"/>
    </source>
</evidence>
<gene>
    <name evidence="9" type="ORF">JIN82_03165</name>
</gene>
<comment type="caution">
    <text evidence="9">The sequence shown here is derived from an EMBL/GenBank/DDBJ whole genome shotgun (WGS) entry which is preliminary data.</text>
</comment>
<feature type="transmembrane region" description="Helical" evidence="7">
    <location>
        <begin position="15"/>
        <end position="39"/>
    </location>
</feature>
<dbReference type="EMBL" id="JAENIM010000016">
    <property type="protein sequence ID" value="MBK1790152.1"/>
    <property type="molecule type" value="Genomic_DNA"/>
</dbReference>